<evidence type="ECO:0000313" key="2">
    <source>
        <dbReference type="EMBL" id="QDU20352.1"/>
    </source>
</evidence>
<evidence type="ECO:0000256" key="1">
    <source>
        <dbReference type="SAM" id="Phobius"/>
    </source>
</evidence>
<dbReference type="KEGG" id="uli:ETAA1_23040"/>
<reference evidence="2 3" key="1">
    <citation type="submission" date="2019-02" db="EMBL/GenBank/DDBJ databases">
        <title>Deep-cultivation of Planctomycetes and their phenomic and genomic characterization uncovers novel biology.</title>
        <authorList>
            <person name="Wiegand S."/>
            <person name="Jogler M."/>
            <person name="Boedeker C."/>
            <person name="Pinto D."/>
            <person name="Vollmers J."/>
            <person name="Rivas-Marin E."/>
            <person name="Kohn T."/>
            <person name="Peeters S.H."/>
            <person name="Heuer A."/>
            <person name="Rast P."/>
            <person name="Oberbeckmann S."/>
            <person name="Bunk B."/>
            <person name="Jeske O."/>
            <person name="Meyerdierks A."/>
            <person name="Storesund J.E."/>
            <person name="Kallscheuer N."/>
            <person name="Luecker S."/>
            <person name="Lage O.M."/>
            <person name="Pohl T."/>
            <person name="Merkel B.J."/>
            <person name="Hornburger P."/>
            <person name="Mueller R.-W."/>
            <person name="Bruemmer F."/>
            <person name="Labrenz M."/>
            <person name="Spormann A.M."/>
            <person name="Op den Camp H."/>
            <person name="Overmann J."/>
            <person name="Amann R."/>
            <person name="Jetten M.S.M."/>
            <person name="Mascher T."/>
            <person name="Medema M.H."/>
            <person name="Devos D.P."/>
            <person name="Kaster A.-K."/>
            <person name="Ovreas L."/>
            <person name="Rohde M."/>
            <person name="Galperin M.Y."/>
            <person name="Jogler C."/>
        </authorList>
    </citation>
    <scope>NUCLEOTIDE SEQUENCE [LARGE SCALE GENOMIC DNA]</scope>
    <source>
        <strain evidence="2 3">ETA_A1</strain>
    </source>
</reference>
<gene>
    <name evidence="2" type="ORF">ETAA1_23040</name>
</gene>
<evidence type="ECO:0000313" key="3">
    <source>
        <dbReference type="Proteomes" id="UP000319576"/>
    </source>
</evidence>
<organism evidence="2 3">
    <name type="scientific">Urbifossiella limnaea</name>
    <dbReference type="NCBI Taxonomy" id="2528023"/>
    <lineage>
        <taxon>Bacteria</taxon>
        <taxon>Pseudomonadati</taxon>
        <taxon>Planctomycetota</taxon>
        <taxon>Planctomycetia</taxon>
        <taxon>Gemmatales</taxon>
        <taxon>Gemmataceae</taxon>
        <taxon>Urbifossiella</taxon>
    </lineage>
</organism>
<proteinExistence type="predicted"/>
<protein>
    <submittedName>
        <fullName evidence="2">Uncharacterized protein</fullName>
    </submittedName>
</protein>
<name>A0A517XSA5_9BACT</name>
<sequence>MNTHDKPDAPQTMPEYGTADSILFQAWLVLFLMCVCVGLANYLLMNAPK</sequence>
<dbReference type="RefSeq" id="WP_202920827.1">
    <property type="nucleotide sequence ID" value="NZ_CP036273.1"/>
</dbReference>
<keyword evidence="1" id="KW-0472">Membrane</keyword>
<accession>A0A517XSA5</accession>
<keyword evidence="1" id="KW-1133">Transmembrane helix</keyword>
<dbReference type="AlphaFoldDB" id="A0A517XSA5"/>
<feature type="transmembrane region" description="Helical" evidence="1">
    <location>
        <begin position="22"/>
        <end position="44"/>
    </location>
</feature>
<keyword evidence="3" id="KW-1185">Reference proteome</keyword>
<dbReference type="Proteomes" id="UP000319576">
    <property type="component" value="Chromosome"/>
</dbReference>
<dbReference type="EMBL" id="CP036273">
    <property type="protein sequence ID" value="QDU20352.1"/>
    <property type="molecule type" value="Genomic_DNA"/>
</dbReference>
<keyword evidence="1" id="KW-0812">Transmembrane</keyword>